<reference evidence="1" key="2">
    <citation type="journal article" date="2015" name="Fish Shellfish Immunol.">
        <title>Early steps in the European eel (Anguilla anguilla)-Vibrio vulnificus interaction in the gills: Role of the RtxA13 toxin.</title>
        <authorList>
            <person name="Callol A."/>
            <person name="Pajuelo D."/>
            <person name="Ebbesson L."/>
            <person name="Teles M."/>
            <person name="MacKenzie S."/>
            <person name="Amaro C."/>
        </authorList>
    </citation>
    <scope>NUCLEOTIDE SEQUENCE</scope>
</reference>
<reference evidence="1" key="1">
    <citation type="submission" date="2014-11" db="EMBL/GenBank/DDBJ databases">
        <authorList>
            <person name="Amaro Gonzalez C."/>
        </authorList>
    </citation>
    <scope>NUCLEOTIDE SEQUENCE</scope>
</reference>
<dbReference type="EMBL" id="GBXM01091436">
    <property type="protein sequence ID" value="JAH17141.1"/>
    <property type="molecule type" value="Transcribed_RNA"/>
</dbReference>
<evidence type="ECO:0000313" key="1">
    <source>
        <dbReference type="EMBL" id="JAH17141.1"/>
    </source>
</evidence>
<name>A0A0E9QJR4_ANGAN</name>
<organism evidence="1">
    <name type="scientific">Anguilla anguilla</name>
    <name type="common">European freshwater eel</name>
    <name type="synonym">Muraena anguilla</name>
    <dbReference type="NCBI Taxonomy" id="7936"/>
    <lineage>
        <taxon>Eukaryota</taxon>
        <taxon>Metazoa</taxon>
        <taxon>Chordata</taxon>
        <taxon>Craniata</taxon>
        <taxon>Vertebrata</taxon>
        <taxon>Euteleostomi</taxon>
        <taxon>Actinopterygii</taxon>
        <taxon>Neopterygii</taxon>
        <taxon>Teleostei</taxon>
        <taxon>Anguilliformes</taxon>
        <taxon>Anguillidae</taxon>
        <taxon>Anguilla</taxon>
    </lineage>
</organism>
<sequence>MHITLTACRSA</sequence>
<protein>
    <submittedName>
        <fullName evidence="1">Uncharacterized protein</fullName>
    </submittedName>
</protein>
<proteinExistence type="predicted"/>
<accession>A0A0E9QJR4</accession>